<dbReference type="OrthoDB" id="3872846at2"/>
<dbReference type="RefSeq" id="WP_051859128.1">
    <property type="nucleotide sequence ID" value="NZ_BNEE01000006.1"/>
</dbReference>
<gene>
    <name evidence="1" type="ORF">Sxan_32800</name>
</gene>
<reference evidence="1" key="1">
    <citation type="submission" date="2020-09" db="EMBL/GenBank/DDBJ databases">
        <title>Whole genome shotgun sequence of Streptomyces xanthophaeus NBRC 12829.</title>
        <authorList>
            <person name="Komaki H."/>
            <person name="Tamura T."/>
        </authorList>
    </citation>
    <scope>NUCLEOTIDE SEQUENCE</scope>
    <source>
        <strain evidence="1">NBRC 12829</strain>
    </source>
</reference>
<organism evidence="1 2">
    <name type="scientific">Streptomyces xanthophaeus</name>
    <dbReference type="NCBI Taxonomy" id="67385"/>
    <lineage>
        <taxon>Bacteria</taxon>
        <taxon>Bacillati</taxon>
        <taxon>Actinomycetota</taxon>
        <taxon>Actinomycetes</taxon>
        <taxon>Kitasatosporales</taxon>
        <taxon>Streptomycetaceae</taxon>
        <taxon>Streptomyces</taxon>
    </lineage>
</organism>
<dbReference type="AlphaFoldDB" id="A0A919H0A5"/>
<evidence type="ECO:0000313" key="1">
    <source>
        <dbReference type="EMBL" id="GHI85916.1"/>
    </source>
</evidence>
<accession>A0A919H0A5</accession>
<protein>
    <recommendedName>
        <fullName evidence="3">DUF1269 domain-containing protein</fullName>
    </recommendedName>
</protein>
<comment type="caution">
    <text evidence="1">The sequence shown here is derived from an EMBL/GenBank/DDBJ whole genome shotgun (WGS) entry which is preliminary data.</text>
</comment>
<dbReference type="Proteomes" id="UP000600026">
    <property type="component" value="Unassembled WGS sequence"/>
</dbReference>
<evidence type="ECO:0000313" key="2">
    <source>
        <dbReference type="Proteomes" id="UP000600026"/>
    </source>
</evidence>
<proteinExistence type="predicted"/>
<sequence>MAHSHQVLLITFSDREASRAAFQEALTLPGLRQAAVVERSADGLLDVPETHVKGAGRRTAGGGVAGGLIGLLGGPLGVVLGAAAGAALGGAVENQDLMEDTAGLIMLSGRIDEGSSLLVVDLDEAAQEPGDELARRHGGALERVPEEEFAAQVRAAEQMAEEDG</sequence>
<evidence type="ECO:0008006" key="3">
    <source>
        <dbReference type="Google" id="ProtNLM"/>
    </source>
</evidence>
<dbReference type="EMBL" id="BNEE01000006">
    <property type="protein sequence ID" value="GHI85916.1"/>
    <property type="molecule type" value="Genomic_DNA"/>
</dbReference>
<name>A0A919H0A5_9ACTN</name>
<keyword evidence="2" id="KW-1185">Reference proteome</keyword>